<keyword evidence="3" id="KW-0694">RNA-binding</keyword>
<dbReference type="AlphaFoldDB" id="A0A397WQ87"/>
<comment type="subunit">
    <text evidence="3">Part of the 50S ribosomal subunit. Binds 23S rRNA.</text>
</comment>
<accession>A0A397WQ87</accession>
<dbReference type="InterPro" id="IPR023573">
    <property type="entry name" value="Ribosomal_eL20_dom"/>
</dbReference>
<keyword evidence="1 3" id="KW-0689">Ribosomal protein</keyword>
<evidence type="ECO:0000313" key="5">
    <source>
        <dbReference type="EMBL" id="RIB35707.1"/>
    </source>
</evidence>
<dbReference type="Proteomes" id="UP000266622">
    <property type="component" value="Unassembled WGS sequence"/>
</dbReference>
<evidence type="ECO:0000256" key="1">
    <source>
        <dbReference type="ARBA" id="ARBA00022980"/>
    </source>
</evidence>
<evidence type="ECO:0000256" key="3">
    <source>
        <dbReference type="HAMAP-Rule" id="MF_00273"/>
    </source>
</evidence>
<evidence type="ECO:0000313" key="6">
    <source>
        <dbReference type="Proteomes" id="UP000266622"/>
    </source>
</evidence>
<organism evidence="5 6">
    <name type="scientific">Candidatus Nanoclepta minutus</name>
    <dbReference type="NCBI Taxonomy" id="1940235"/>
    <lineage>
        <taxon>Archaea</taxon>
        <taxon>Nanobdellota</taxon>
        <taxon>Candidatus Nanoclepta</taxon>
    </lineage>
</organism>
<name>A0A397WQ87_9ARCH</name>
<comment type="caution">
    <text evidence="5">The sequence shown here is derived from an EMBL/GenBank/DDBJ whole genome shotgun (WGS) entry which is preliminary data.</text>
</comment>
<proteinExistence type="inferred from homology"/>
<dbReference type="GO" id="GO:0003735">
    <property type="term" value="F:structural constituent of ribosome"/>
    <property type="evidence" value="ECO:0007669"/>
    <property type="project" value="InterPro"/>
</dbReference>
<dbReference type="GO" id="GO:0070180">
    <property type="term" value="F:large ribosomal subunit rRNA binding"/>
    <property type="evidence" value="ECO:0007669"/>
    <property type="project" value="UniProtKB-UniRule"/>
</dbReference>
<dbReference type="GO" id="GO:0005840">
    <property type="term" value="C:ribosome"/>
    <property type="evidence" value="ECO:0007669"/>
    <property type="project" value="UniProtKB-KW"/>
</dbReference>
<dbReference type="EMBL" id="MWMI01000001">
    <property type="protein sequence ID" value="RIB35707.1"/>
    <property type="molecule type" value="Genomic_DNA"/>
</dbReference>
<dbReference type="GO" id="GO:1990904">
    <property type="term" value="C:ribonucleoprotein complex"/>
    <property type="evidence" value="ECO:0007669"/>
    <property type="project" value="UniProtKB-KW"/>
</dbReference>
<sequence>MLNKAGKEGVDTKSKVIYKFSKEILGTSKEEVLESIYSFFGSIYKVKRKNIEIMKVEEINEEELKDKILKKFLKIWK</sequence>
<comment type="similarity">
    <text evidence="3">Belongs to the eukaryotic ribosomal protein eL20 family.</text>
</comment>
<feature type="domain" description="Large ribosomal subunit protein eL20" evidence="4">
    <location>
        <begin position="17"/>
        <end position="57"/>
    </location>
</feature>
<evidence type="ECO:0000256" key="2">
    <source>
        <dbReference type="ARBA" id="ARBA00023274"/>
    </source>
</evidence>
<dbReference type="Gene3D" id="3.10.20.10">
    <property type="match status" value="1"/>
</dbReference>
<keyword evidence="3" id="KW-0699">rRNA-binding</keyword>
<evidence type="ECO:0000259" key="4">
    <source>
        <dbReference type="Pfam" id="PF01775"/>
    </source>
</evidence>
<dbReference type="Pfam" id="PF01775">
    <property type="entry name" value="Ribosomal_L18A"/>
    <property type="match status" value="1"/>
</dbReference>
<protein>
    <recommendedName>
        <fullName evidence="3">Large ribosomal subunit protein eL20</fullName>
    </recommendedName>
</protein>
<dbReference type="SUPFAM" id="SSF160374">
    <property type="entry name" value="RplX-like"/>
    <property type="match status" value="1"/>
</dbReference>
<dbReference type="HAMAP" id="MF_00273">
    <property type="entry name" value="Ribosomal_eL20"/>
    <property type="match status" value="1"/>
</dbReference>
<keyword evidence="2 3" id="KW-0687">Ribonucleoprotein</keyword>
<dbReference type="GO" id="GO:0006412">
    <property type="term" value="P:translation"/>
    <property type="evidence" value="ECO:0007669"/>
    <property type="project" value="UniProtKB-UniRule"/>
</dbReference>
<dbReference type="InterPro" id="IPR028877">
    <property type="entry name" value="Ribosomal_eL20"/>
</dbReference>
<reference evidence="5 6" key="1">
    <citation type="journal article" date="2018" name="Syst. Appl. Microbiol.">
        <title>A new symbiotic nanoarchaeote (Candidatus Nanoclepta minutus) and its host (Zestosphaera tikiterensis gen. nov., sp. nov.) from a New Zealand hot spring.</title>
        <authorList>
            <person name="St John E."/>
            <person name="Liu Y."/>
            <person name="Podar M."/>
            <person name="Stott M.B."/>
            <person name="Meneghin J."/>
            <person name="Chen Z."/>
            <person name="Lagutin K."/>
            <person name="Mitchell K."/>
            <person name="Reysenbach A.L."/>
        </authorList>
    </citation>
    <scope>NUCLEOTIDE SEQUENCE [LARGE SCALE GENOMIC DNA]</scope>
    <source>
        <strain evidence="5">NZ3</strain>
    </source>
</reference>
<gene>
    <name evidence="3" type="primary">rpl18a</name>
    <name evidence="3" type="synonym">rpl20e</name>
    <name evidence="3" type="synonym">rplX</name>
    <name evidence="5" type="ORF">BXU00_01185</name>
</gene>